<evidence type="ECO:0000313" key="7">
    <source>
        <dbReference type="Proteomes" id="UP000007819"/>
    </source>
</evidence>
<organism evidence="6 7">
    <name type="scientific">Acyrthosiphon pisum</name>
    <name type="common">Pea aphid</name>
    <dbReference type="NCBI Taxonomy" id="7029"/>
    <lineage>
        <taxon>Eukaryota</taxon>
        <taxon>Metazoa</taxon>
        <taxon>Ecdysozoa</taxon>
        <taxon>Arthropoda</taxon>
        <taxon>Hexapoda</taxon>
        <taxon>Insecta</taxon>
        <taxon>Pterygota</taxon>
        <taxon>Neoptera</taxon>
        <taxon>Paraneoptera</taxon>
        <taxon>Hemiptera</taxon>
        <taxon>Sternorrhyncha</taxon>
        <taxon>Aphidomorpha</taxon>
        <taxon>Aphidoidea</taxon>
        <taxon>Aphididae</taxon>
        <taxon>Macrosiphini</taxon>
        <taxon>Acyrthosiphon</taxon>
    </lineage>
</organism>
<keyword evidence="2" id="KW-0521">NADP</keyword>
<dbReference type="OMA" id="SGHWNHE"/>
<keyword evidence="7" id="KW-1185">Reference proteome</keyword>
<feature type="region of interest" description="Disordered" evidence="5">
    <location>
        <begin position="350"/>
        <end position="370"/>
    </location>
</feature>
<dbReference type="Pfam" id="PF00106">
    <property type="entry name" value="adh_short"/>
    <property type="match status" value="1"/>
</dbReference>
<evidence type="ECO:0000313" key="6">
    <source>
        <dbReference type="EnsemblMetazoa" id="XP_003248220.1"/>
    </source>
</evidence>
<protein>
    <recommendedName>
        <fullName evidence="8">Estradiol 17-beta-dehydrogenase 12</fullName>
    </recommendedName>
</protein>
<dbReference type="PANTHER" id="PTHR43899">
    <property type="entry name" value="RH59310P"/>
    <property type="match status" value="1"/>
</dbReference>
<feature type="compositionally biased region" description="Basic and acidic residues" evidence="5">
    <location>
        <begin position="352"/>
        <end position="362"/>
    </location>
</feature>
<evidence type="ECO:0008006" key="8">
    <source>
        <dbReference type="Google" id="ProtNLM"/>
    </source>
</evidence>
<evidence type="ECO:0000256" key="4">
    <source>
        <dbReference type="RuleBase" id="RU000363"/>
    </source>
</evidence>
<dbReference type="InterPro" id="IPR036291">
    <property type="entry name" value="NAD(P)-bd_dom_sf"/>
</dbReference>
<dbReference type="GO" id="GO:0005783">
    <property type="term" value="C:endoplasmic reticulum"/>
    <property type="evidence" value="ECO:0007669"/>
    <property type="project" value="TreeGrafter"/>
</dbReference>
<dbReference type="PIRSF" id="PIRSF000126">
    <property type="entry name" value="11-beta-HSD1"/>
    <property type="match status" value="1"/>
</dbReference>
<dbReference type="PANTHER" id="PTHR43899:SF13">
    <property type="entry name" value="RH59310P"/>
    <property type="match status" value="1"/>
</dbReference>
<dbReference type="GeneID" id="100167470"/>
<evidence type="ECO:0000256" key="5">
    <source>
        <dbReference type="SAM" id="MobiDB-lite"/>
    </source>
</evidence>
<dbReference type="Gene3D" id="3.40.50.720">
    <property type="entry name" value="NAD(P)-binding Rossmann-like Domain"/>
    <property type="match status" value="1"/>
</dbReference>
<dbReference type="PRINTS" id="PR00080">
    <property type="entry name" value="SDRFAMILY"/>
</dbReference>
<dbReference type="AlphaFoldDB" id="A0A8R2AC99"/>
<proteinExistence type="inferred from homology"/>
<evidence type="ECO:0000256" key="1">
    <source>
        <dbReference type="ARBA" id="ARBA00006484"/>
    </source>
</evidence>
<dbReference type="EnsemblMetazoa" id="XM_003248172.4">
    <property type="protein sequence ID" value="XP_003248220.1"/>
    <property type="gene ID" value="LOC100167470"/>
</dbReference>
<dbReference type="CDD" id="cd05356">
    <property type="entry name" value="17beta-HSD1_like_SDR_c"/>
    <property type="match status" value="1"/>
</dbReference>
<dbReference type="RefSeq" id="XP_003248220.1">
    <property type="nucleotide sequence ID" value="XM_003248172.3"/>
</dbReference>
<reference evidence="6" key="2">
    <citation type="submission" date="2022-06" db="UniProtKB">
        <authorList>
            <consortium name="EnsemblMetazoa"/>
        </authorList>
    </citation>
    <scope>IDENTIFICATION</scope>
</reference>
<dbReference type="FunFam" id="3.40.50.720:FF:000137">
    <property type="entry name" value="Hydroxysteroid (17-beta) dehydrogenase 3"/>
    <property type="match status" value="1"/>
</dbReference>
<dbReference type="OrthoDB" id="5545019at2759"/>
<dbReference type="KEGG" id="api:100167470"/>
<accession>A0A8R2AC99</accession>
<name>A0A8R2AC99_ACYPI</name>
<comment type="similarity">
    <text evidence="1 4">Belongs to the short-chain dehydrogenases/reductases (SDR) family.</text>
</comment>
<evidence type="ECO:0000256" key="3">
    <source>
        <dbReference type="ARBA" id="ARBA00023002"/>
    </source>
</evidence>
<dbReference type="PRINTS" id="PR00081">
    <property type="entry name" value="GDHRDH"/>
</dbReference>
<evidence type="ECO:0000256" key="2">
    <source>
        <dbReference type="ARBA" id="ARBA00022857"/>
    </source>
</evidence>
<sequence length="370" mass="40025">MSSTAGQSTSSGGSSTNSVLEKLGLLLVALVVLRLTRATMRFAYRHVFGPSALCRGTVDFVKCGKWAVVTGATDGLGKAYARQLAGRGMDVVLVSRTQAKLEATAEEIRAEHPSRRIKCVRADFTDPDTATVYSHIGRELHGLEVGVLVNNVGLSYPHPEYFLRAVEDRSGDADGGKAASSAGWGPQMLDDMIRCNITSMVNMCRLVMPGMVDRKRGCVINIGSTASRIPCPLLTMYGATKKFVEKFSRELNTEYGGRGKHGTNITVQCVMPGFVATKMSKIARTSLLVPSPDTFVRSALQTTGLEPVTTGYLPHSLMVKGIELAESISESMMARTVMNNMLGLRSKALRRQAREQQQREEAQAAAATDE</sequence>
<dbReference type="Proteomes" id="UP000007819">
    <property type="component" value="Chromosome X"/>
</dbReference>
<reference evidence="7" key="1">
    <citation type="submission" date="2010-06" db="EMBL/GenBank/DDBJ databases">
        <authorList>
            <person name="Jiang H."/>
            <person name="Abraham K."/>
            <person name="Ali S."/>
            <person name="Alsbrooks S.L."/>
            <person name="Anim B.N."/>
            <person name="Anosike U.S."/>
            <person name="Attaway T."/>
            <person name="Bandaranaike D.P."/>
            <person name="Battles P.K."/>
            <person name="Bell S.N."/>
            <person name="Bell A.V."/>
            <person name="Beltran B."/>
            <person name="Bickham C."/>
            <person name="Bustamante Y."/>
            <person name="Caleb T."/>
            <person name="Canada A."/>
            <person name="Cardenas V."/>
            <person name="Carter K."/>
            <person name="Chacko J."/>
            <person name="Chandrabose M.N."/>
            <person name="Chavez D."/>
            <person name="Chavez A."/>
            <person name="Chen L."/>
            <person name="Chu H.-S."/>
            <person name="Claassen K.J."/>
            <person name="Cockrell R."/>
            <person name="Collins M."/>
            <person name="Cooper J.A."/>
            <person name="Cree A."/>
            <person name="Curry S.M."/>
            <person name="Da Y."/>
            <person name="Dao M.D."/>
            <person name="Das B."/>
            <person name="Davila M.-L."/>
            <person name="Davy-Carroll L."/>
            <person name="Denson S."/>
            <person name="Dinh H."/>
            <person name="Ebong V.E."/>
            <person name="Edwards J.R."/>
            <person name="Egan A."/>
            <person name="El-Daye J."/>
            <person name="Escobedo L."/>
            <person name="Fernandez S."/>
            <person name="Fernando P.R."/>
            <person name="Flagg N."/>
            <person name="Forbes L.D."/>
            <person name="Fowler R.G."/>
            <person name="Fu Q."/>
            <person name="Gabisi R.A."/>
            <person name="Ganer J."/>
            <person name="Garbino Pronczuk A."/>
            <person name="Garcia R.M."/>
            <person name="Garner T."/>
            <person name="Garrett T.E."/>
            <person name="Gonzalez D.A."/>
            <person name="Hamid H."/>
            <person name="Hawkins E.S."/>
            <person name="Hirani K."/>
            <person name="Hogues M.E."/>
            <person name="Hollins B."/>
            <person name="Hsiao C.-H."/>
            <person name="Jabil R."/>
            <person name="James M.L."/>
            <person name="Jhangiani S.N."/>
            <person name="Johnson B."/>
            <person name="Johnson Q."/>
            <person name="Joshi V."/>
            <person name="Kalu J.B."/>
            <person name="Kam C."/>
            <person name="Kashfia A."/>
            <person name="Keebler J."/>
            <person name="Kisamo H."/>
            <person name="Kovar C.L."/>
            <person name="Lago L.A."/>
            <person name="Lai C.-Y."/>
            <person name="Laidlaw J."/>
            <person name="Lara F."/>
            <person name="Le T.-K."/>
            <person name="Lee S.L."/>
            <person name="Legall F.H."/>
            <person name="Lemon S.J."/>
            <person name="Lewis L.R."/>
            <person name="Li B."/>
            <person name="Liu Y."/>
            <person name="Liu Y.-S."/>
            <person name="Lopez J."/>
            <person name="Lozado R.J."/>
            <person name="Lu J."/>
            <person name="Madu R.C."/>
            <person name="Maheshwari M."/>
            <person name="Maheshwari R."/>
            <person name="Malloy K."/>
            <person name="Martinez E."/>
            <person name="Mathew T."/>
            <person name="Mercado I.C."/>
            <person name="Mercado C."/>
            <person name="Meyer B."/>
            <person name="Montgomery K."/>
            <person name="Morgan M.B."/>
            <person name="Munidasa M."/>
            <person name="Nazareth L.V."/>
            <person name="Nelson J."/>
            <person name="Ng B.M."/>
            <person name="Nguyen N.B."/>
            <person name="Nguyen P.Q."/>
            <person name="Nguyen T."/>
            <person name="Obregon M."/>
            <person name="Okwuonu G.O."/>
            <person name="Onwere C.G."/>
            <person name="Orozco G."/>
            <person name="Parra A."/>
            <person name="Patel S."/>
            <person name="Patil S."/>
            <person name="Perez A."/>
            <person name="Perez Y."/>
            <person name="Pham C."/>
            <person name="Primus E.L."/>
            <person name="Pu L.-L."/>
            <person name="Puazo M."/>
            <person name="Qin X."/>
            <person name="Quiroz J.B."/>
            <person name="Reese J."/>
            <person name="Richards S."/>
            <person name="Rives C.M."/>
            <person name="Robberts R."/>
            <person name="Ruiz S.J."/>
            <person name="Ruiz M.J."/>
            <person name="Santibanez J."/>
            <person name="Schneider B.W."/>
            <person name="Sisson I."/>
            <person name="Smith M."/>
            <person name="Sodergren E."/>
            <person name="Song X.-Z."/>
            <person name="Song B.B."/>
            <person name="Summersgill H."/>
            <person name="Thelus R."/>
            <person name="Thornton R.D."/>
            <person name="Trejos Z.Y."/>
            <person name="Usmani K."/>
            <person name="Vattathil S."/>
            <person name="Villasana D."/>
            <person name="Walker D.L."/>
            <person name="Wang S."/>
            <person name="Wang K."/>
            <person name="White C.S."/>
            <person name="Williams A.C."/>
            <person name="Williamson J."/>
            <person name="Wilson K."/>
            <person name="Woghiren I.O."/>
            <person name="Woodworth J.R."/>
            <person name="Worley K.C."/>
            <person name="Wright R.A."/>
            <person name="Wu W."/>
            <person name="Young L."/>
            <person name="Zhang L."/>
            <person name="Zhang J."/>
            <person name="Zhu Y."/>
            <person name="Muzny D.M."/>
            <person name="Weinstock G."/>
            <person name="Gibbs R.A."/>
        </authorList>
    </citation>
    <scope>NUCLEOTIDE SEQUENCE [LARGE SCALE GENOMIC DNA]</scope>
    <source>
        <strain evidence="7">LSR1</strain>
    </source>
</reference>
<keyword evidence="3" id="KW-0560">Oxidoreductase</keyword>
<dbReference type="GO" id="GO:0016491">
    <property type="term" value="F:oxidoreductase activity"/>
    <property type="evidence" value="ECO:0007669"/>
    <property type="project" value="UniProtKB-KW"/>
</dbReference>
<dbReference type="InterPro" id="IPR002347">
    <property type="entry name" value="SDR_fam"/>
</dbReference>
<dbReference type="SUPFAM" id="SSF51735">
    <property type="entry name" value="NAD(P)-binding Rossmann-fold domains"/>
    <property type="match status" value="1"/>
</dbReference>
<dbReference type="InterPro" id="IPR051019">
    <property type="entry name" value="VLCFA-Steroid_DH"/>
</dbReference>